<gene>
    <name evidence="5" type="primary">MTMR10</name>
</gene>
<organism evidence="5 6">
    <name type="scientific">Prolemur simus</name>
    <name type="common">Greater bamboo lemur</name>
    <name type="synonym">Hapalemur simus</name>
    <dbReference type="NCBI Taxonomy" id="1328070"/>
    <lineage>
        <taxon>Eukaryota</taxon>
        <taxon>Metazoa</taxon>
        <taxon>Chordata</taxon>
        <taxon>Craniata</taxon>
        <taxon>Vertebrata</taxon>
        <taxon>Euteleostomi</taxon>
        <taxon>Mammalia</taxon>
        <taxon>Eutheria</taxon>
        <taxon>Euarchontoglires</taxon>
        <taxon>Primates</taxon>
        <taxon>Strepsirrhini</taxon>
        <taxon>Lemuriformes</taxon>
        <taxon>Lemuridae</taxon>
        <taxon>Prolemur</taxon>
    </lineage>
</organism>
<dbReference type="Proteomes" id="UP000694414">
    <property type="component" value="Unplaced"/>
</dbReference>
<comment type="similarity">
    <text evidence="1">Belongs to the protein-tyrosine phosphatase family. Non-receptor class myotubularin subfamily.</text>
</comment>
<dbReference type="AlphaFoldDB" id="A0A8C8YUF8"/>
<keyword evidence="2" id="KW-0597">Phosphoprotein</keyword>
<dbReference type="InterPro" id="IPR030564">
    <property type="entry name" value="Myotubularin"/>
</dbReference>
<evidence type="ECO:0000256" key="3">
    <source>
        <dbReference type="ARBA" id="ARBA00069396"/>
    </source>
</evidence>
<dbReference type="InterPro" id="IPR011993">
    <property type="entry name" value="PH-like_dom_sf"/>
</dbReference>
<dbReference type="SUPFAM" id="SSF50729">
    <property type="entry name" value="PH domain-like"/>
    <property type="match status" value="1"/>
</dbReference>
<dbReference type="GO" id="GO:0046856">
    <property type="term" value="P:phosphatidylinositol dephosphorylation"/>
    <property type="evidence" value="ECO:0007669"/>
    <property type="project" value="TreeGrafter"/>
</dbReference>
<dbReference type="GeneTree" id="ENSGT00940000156900"/>
<evidence type="ECO:0000256" key="1">
    <source>
        <dbReference type="ARBA" id="ARBA00007471"/>
    </source>
</evidence>
<evidence type="ECO:0000256" key="4">
    <source>
        <dbReference type="ARBA" id="ARBA00079481"/>
    </source>
</evidence>
<dbReference type="PANTHER" id="PTHR10807:SF39">
    <property type="entry name" value="MYOTUBULARIN-RELATED PROTEIN 10"/>
    <property type="match status" value="1"/>
</dbReference>
<evidence type="ECO:0000256" key="2">
    <source>
        <dbReference type="ARBA" id="ARBA00022553"/>
    </source>
</evidence>
<name>A0A8C8YUF8_PROSS</name>
<evidence type="ECO:0000313" key="5">
    <source>
        <dbReference type="Ensembl" id="ENSPSMP00000009039.1"/>
    </source>
</evidence>
<reference evidence="5" key="1">
    <citation type="submission" date="2025-08" db="UniProtKB">
        <authorList>
            <consortium name="Ensembl"/>
        </authorList>
    </citation>
    <scope>IDENTIFICATION</scope>
</reference>
<dbReference type="GO" id="GO:0005737">
    <property type="term" value="C:cytoplasm"/>
    <property type="evidence" value="ECO:0007669"/>
    <property type="project" value="TreeGrafter"/>
</dbReference>
<dbReference type="PANTHER" id="PTHR10807">
    <property type="entry name" value="MYOTUBULARIN-RELATED"/>
    <property type="match status" value="1"/>
</dbReference>
<dbReference type="Gene3D" id="2.30.29.30">
    <property type="entry name" value="Pleckstrin-homology domain (PH domain)/Phosphotyrosine-binding domain (PTB)"/>
    <property type="match status" value="1"/>
</dbReference>
<dbReference type="GO" id="GO:0016020">
    <property type="term" value="C:membrane"/>
    <property type="evidence" value="ECO:0007669"/>
    <property type="project" value="TreeGrafter"/>
</dbReference>
<evidence type="ECO:0000313" key="6">
    <source>
        <dbReference type="Proteomes" id="UP000694414"/>
    </source>
</evidence>
<sequence>MFSLKPPRPTFRSYLLPPPQTDDKISSEPKIKKLEPVLLPGEIVVNEVNFVRKCIATDTSQYDLWGKLICTNFKISFITEDPMPLQKFHYRNLLLGEHDVPLTCIEQIVTVNDHKRKQKVLGPNQKLKFNPTELIIYCKDFRIVRFRFDESGPESAKKVCLAIAHYSQPTDLQLLFAFEYRPTRHLGDTRLSLLLISVFSCRESMQTKHFRNTIKQIFKWGQNMVIY</sequence>
<accession>A0A8C8YUF8</accession>
<dbReference type="FunFam" id="2.30.29.30:FF:000198">
    <property type="entry name" value="Myotubularin related protein 10"/>
    <property type="match status" value="1"/>
</dbReference>
<reference evidence="5" key="2">
    <citation type="submission" date="2025-09" db="UniProtKB">
        <authorList>
            <consortium name="Ensembl"/>
        </authorList>
    </citation>
    <scope>IDENTIFICATION</scope>
</reference>
<protein>
    <recommendedName>
        <fullName evidence="3">Myotubularin-related protein 10</fullName>
    </recommendedName>
    <alternativeName>
        <fullName evidence="4">Inactive phosphatidylinositol 3-phosphatase 10</fullName>
    </alternativeName>
</protein>
<dbReference type="Ensembl" id="ENSPSMT00000010608.1">
    <property type="protein sequence ID" value="ENSPSMP00000009039.1"/>
    <property type="gene ID" value="ENSPSMG00000006559.1"/>
</dbReference>
<proteinExistence type="inferred from homology"/>
<keyword evidence="6" id="KW-1185">Reference proteome</keyword>